<keyword evidence="4" id="KW-1185">Reference proteome</keyword>
<feature type="compositionally biased region" description="Polar residues" evidence="2">
    <location>
        <begin position="688"/>
        <end position="698"/>
    </location>
</feature>
<dbReference type="OMA" id="EMYIPEY"/>
<dbReference type="AlphaFoldDB" id="A0A0V0QXY0"/>
<gene>
    <name evidence="3" type="ORF">PPERSA_09162</name>
</gene>
<dbReference type="EMBL" id="LDAU01000092">
    <property type="protein sequence ID" value="KRX06760.1"/>
    <property type="molecule type" value="Genomic_DNA"/>
</dbReference>
<organism evidence="3 4">
    <name type="scientific">Pseudocohnilembus persalinus</name>
    <name type="common">Ciliate</name>
    <dbReference type="NCBI Taxonomy" id="266149"/>
    <lineage>
        <taxon>Eukaryota</taxon>
        <taxon>Sar</taxon>
        <taxon>Alveolata</taxon>
        <taxon>Ciliophora</taxon>
        <taxon>Intramacronucleata</taxon>
        <taxon>Oligohymenophorea</taxon>
        <taxon>Scuticociliatia</taxon>
        <taxon>Philasterida</taxon>
        <taxon>Pseudocohnilembidae</taxon>
        <taxon>Pseudocohnilembus</taxon>
    </lineage>
</organism>
<dbReference type="Proteomes" id="UP000054937">
    <property type="component" value="Unassembled WGS sequence"/>
</dbReference>
<name>A0A0V0QXY0_PSEPJ</name>
<feature type="compositionally biased region" description="Low complexity" evidence="2">
    <location>
        <begin position="443"/>
        <end position="465"/>
    </location>
</feature>
<feature type="coiled-coil region" evidence="1">
    <location>
        <begin position="341"/>
        <end position="405"/>
    </location>
</feature>
<comment type="caution">
    <text evidence="3">The sequence shown here is derived from an EMBL/GenBank/DDBJ whole genome shotgun (WGS) entry which is preliminary data.</text>
</comment>
<feature type="region of interest" description="Disordered" evidence="2">
    <location>
        <begin position="408"/>
        <end position="465"/>
    </location>
</feature>
<reference evidence="3 4" key="1">
    <citation type="journal article" date="2015" name="Sci. Rep.">
        <title>Genome of the facultative scuticociliatosis pathogen Pseudocohnilembus persalinus provides insight into its virulence through horizontal gene transfer.</title>
        <authorList>
            <person name="Xiong J."/>
            <person name="Wang G."/>
            <person name="Cheng J."/>
            <person name="Tian M."/>
            <person name="Pan X."/>
            <person name="Warren A."/>
            <person name="Jiang C."/>
            <person name="Yuan D."/>
            <person name="Miao W."/>
        </authorList>
    </citation>
    <scope>NUCLEOTIDE SEQUENCE [LARGE SCALE GENOMIC DNA]</scope>
    <source>
        <strain evidence="3">36N120E</strain>
    </source>
</reference>
<evidence type="ECO:0000256" key="2">
    <source>
        <dbReference type="SAM" id="MobiDB-lite"/>
    </source>
</evidence>
<evidence type="ECO:0000313" key="4">
    <source>
        <dbReference type="Proteomes" id="UP000054937"/>
    </source>
</evidence>
<dbReference type="OrthoDB" id="306871at2759"/>
<keyword evidence="1" id="KW-0175">Coiled coil</keyword>
<evidence type="ECO:0000256" key="1">
    <source>
        <dbReference type="SAM" id="Coils"/>
    </source>
</evidence>
<accession>A0A0V0QXY0</accession>
<proteinExistence type="predicted"/>
<feature type="compositionally biased region" description="Polar residues" evidence="2">
    <location>
        <begin position="409"/>
        <end position="435"/>
    </location>
</feature>
<feature type="region of interest" description="Disordered" evidence="2">
    <location>
        <begin position="663"/>
        <end position="704"/>
    </location>
</feature>
<protein>
    <submittedName>
        <fullName evidence="3">Uncharacterized protein</fullName>
    </submittedName>
</protein>
<sequence>MQNFNIDIYAQTINNLKKQINELQSDAEKAEKELSAKLQKVAQGPKEQDILEPYIKKLENNIKNIDLTVKQKNILKKLGGEFDYELFNDQVEDIVSDFKNVVKEYELEASQFDVEVPVFNITEKDKQMLNYKAPSILDEIKERLGMNMRQYEKYMKEKEKQRLQQYNVSNGGANFAKNIRNQKSEEFQEFSQETQGYQQLYQKQQDVRNNKNMPKTLLGVQSQPQEPAKEIKFQKTNLKPFNLDEHKSVFGNNYVEEKQQQKQDRLNQQRLNFAEFQSRKQEQEENKYIQISIDQETMKNQKKQYIAADKKPEKKMEVEEEDQGGVYINYSKNDKIQIKPLDKLRKEEQEQKEKILKEQQEKIEQFLLDQQQKQQKGQQLDRETIKEVLLEVLKEREQIQNQQIQFNQSNVRQQKQQNINSPSHLQDNYSQNESTVSKKQNEQKSQNQQFQNQQQSQQQQQQGEGQMATGFLNLINNTFAQLNSAINNRPIDQINENNENENFQQQQEQQQQQNQMRQDFVRTGQFSQQQQLQYPQFSQFQPYQQQFQQQFPMQFYQQPPQFMSQFQYPQPMVMPQIPQNFMNQYSQGNNQNQIQGQQKNQVTLDLDGYFKEFQLSDGGDSYINKSDISQFENQNNKSYAESIFNNNNESNINYSRSEGQVSIPDYYKKQEGDASYYKPEQSQDMDESQYTGNSQNISEGEVKF</sequence>
<dbReference type="InParanoid" id="A0A0V0QXY0"/>
<evidence type="ECO:0000313" key="3">
    <source>
        <dbReference type="EMBL" id="KRX06760.1"/>
    </source>
</evidence>
<feature type="coiled-coil region" evidence="1">
    <location>
        <begin position="6"/>
        <end position="108"/>
    </location>
</feature>